<dbReference type="Pfam" id="PF13649">
    <property type="entry name" value="Methyltransf_25"/>
    <property type="match status" value="1"/>
</dbReference>
<dbReference type="OrthoDB" id="9811589at2"/>
<dbReference type="CDD" id="cd02440">
    <property type="entry name" value="AdoMet_MTases"/>
    <property type="match status" value="1"/>
</dbReference>
<keyword evidence="3" id="KW-0489">Methyltransferase</keyword>
<comment type="caution">
    <text evidence="3">The sequence shown here is derived from an EMBL/GenBank/DDBJ whole genome shotgun (WGS) entry which is preliminary data.</text>
</comment>
<evidence type="ECO:0000313" key="4">
    <source>
        <dbReference type="Proteomes" id="UP000093199"/>
    </source>
</evidence>
<keyword evidence="4" id="KW-1185">Reference proteome</keyword>
<dbReference type="InterPro" id="IPR041698">
    <property type="entry name" value="Methyltransf_25"/>
</dbReference>
<protein>
    <submittedName>
        <fullName evidence="3">SAM-dependent methyltransferase</fullName>
    </submittedName>
</protein>
<reference evidence="3 4" key="1">
    <citation type="submission" date="2016-07" db="EMBL/GenBank/DDBJ databases">
        <title>Caryophanon tenue genome sequencing.</title>
        <authorList>
            <person name="Verma A."/>
            <person name="Pal Y."/>
            <person name="Krishnamurthi S."/>
        </authorList>
    </citation>
    <scope>NUCLEOTIDE SEQUENCE [LARGE SCALE GENOMIC DNA]</scope>
    <source>
        <strain evidence="3 4">DSM 14152</strain>
    </source>
</reference>
<dbReference type="RefSeq" id="WP_066547344.1">
    <property type="nucleotide sequence ID" value="NZ_MASJ01000039.1"/>
</dbReference>
<accession>A0A1C0Y6P9</accession>
<dbReference type="SUPFAM" id="SSF53335">
    <property type="entry name" value="S-adenosyl-L-methionine-dependent methyltransferases"/>
    <property type="match status" value="1"/>
</dbReference>
<evidence type="ECO:0000256" key="1">
    <source>
        <dbReference type="ARBA" id="ARBA00022679"/>
    </source>
</evidence>
<proteinExistence type="predicted"/>
<sequence>MIPLVYDQINLYERDKNFFRQLLQQLEVKTLADVGCGTGRLTLAFAEDGYHITAIDPHEGAIAYAKKKVAAQPITWIVGDSRQLRTNTYDAVVMTANVAQVFVTEESWHDVVADVFRALKPGGHFIFDTRNPLAKVWEQWMQDTTPDSAVDEVSGEPLDIWTHYEGTNGDVLTYIETVKRQRTGEVIAQEKSRLKFRTKQVIEQALQQAGFVNITVYGDWTFTVATPQTQSFIFHSVKGD</sequence>
<dbReference type="InterPro" id="IPR029063">
    <property type="entry name" value="SAM-dependent_MTases_sf"/>
</dbReference>
<keyword evidence="1 3" id="KW-0808">Transferase</keyword>
<dbReference type="GO" id="GO:0008168">
    <property type="term" value="F:methyltransferase activity"/>
    <property type="evidence" value="ECO:0007669"/>
    <property type="project" value="UniProtKB-KW"/>
</dbReference>
<evidence type="ECO:0000313" key="3">
    <source>
        <dbReference type="EMBL" id="OCS82832.1"/>
    </source>
</evidence>
<gene>
    <name evidence="3" type="ORF">A6M13_05385</name>
</gene>
<organism evidence="3 4">
    <name type="scientific">Caryophanon tenue</name>
    <dbReference type="NCBI Taxonomy" id="33978"/>
    <lineage>
        <taxon>Bacteria</taxon>
        <taxon>Bacillati</taxon>
        <taxon>Bacillota</taxon>
        <taxon>Bacilli</taxon>
        <taxon>Bacillales</taxon>
        <taxon>Caryophanaceae</taxon>
        <taxon>Caryophanon</taxon>
    </lineage>
</organism>
<dbReference type="EMBL" id="MASJ01000039">
    <property type="protein sequence ID" value="OCS82832.1"/>
    <property type="molecule type" value="Genomic_DNA"/>
</dbReference>
<dbReference type="Gene3D" id="3.40.50.150">
    <property type="entry name" value="Vaccinia Virus protein VP39"/>
    <property type="match status" value="1"/>
</dbReference>
<dbReference type="GO" id="GO:0032259">
    <property type="term" value="P:methylation"/>
    <property type="evidence" value="ECO:0007669"/>
    <property type="project" value="UniProtKB-KW"/>
</dbReference>
<dbReference type="PANTHER" id="PTHR43861">
    <property type="entry name" value="TRANS-ACONITATE 2-METHYLTRANSFERASE-RELATED"/>
    <property type="match status" value="1"/>
</dbReference>
<evidence type="ECO:0000259" key="2">
    <source>
        <dbReference type="Pfam" id="PF13649"/>
    </source>
</evidence>
<dbReference type="AlphaFoldDB" id="A0A1C0Y6P9"/>
<feature type="domain" description="Methyltransferase" evidence="2">
    <location>
        <begin position="33"/>
        <end position="123"/>
    </location>
</feature>
<name>A0A1C0Y6P9_9BACL</name>
<dbReference type="STRING" id="33978.A6M13_05385"/>
<dbReference type="Proteomes" id="UP000093199">
    <property type="component" value="Unassembled WGS sequence"/>
</dbReference>
<dbReference type="Gene3D" id="2.20.25.110">
    <property type="entry name" value="S-adenosyl-L-methionine-dependent methyltransferases"/>
    <property type="match status" value="1"/>
</dbReference>